<feature type="transmembrane region" description="Helical" evidence="1">
    <location>
        <begin position="165"/>
        <end position="183"/>
    </location>
</feature>
<evidence type="ECO:0000256" key="1">
    <source>
        <dbReference type="SAM" id="Phobius"/>
    </source>
</evidence>
<protein>
    <submittedName>
        <fullName evidence="2">DUF2975 domain-containing protein</fullName>
    </submittedName>
</protein>
<evidence type="ECO:0000313" key="3">
    <source>
        <dbReference type="Proteomes" id="UP001597192"/>
    </source>
</evidence>
<feature type="transmembrane region" description="Helical" evidence="1">
    <location>
        <begin position="85"/>
        <end position="111"/>
    </location>
</feature>
<accession>A0ABW4CQ01</accession>
<keyword evidence="3" id="KW-1185">Reference proteome</keyword>
<feature type="transmembrane region" description="Helical" evidence="1">
    <location>
        <begin position="132"/>
        <end position="153"/>
    </location>
</feature>
<dbReference type="Proteomes" id="UP001597192">
    <property type="component" value="Unassembled WGS sequence"/>
</dbReference>
<dbReference type="EMBL" id="JBHTOG010000031">
    <property type="protein sequence ID" value="MFD1432304.1"/>
    <property type="molecule type" value="Genomic_DNA"/>
</dbReference>
<keyword evidence="1" id="KW-0812">Transmembrane</keyword>
<name>A0ABW4CQ01_9LACO</name>
<evidence type="ECO:0000313" key="2">
    <source>
        <dbReference type="EMBL" id="MFD1432304.1"/>
    </source>
</evidence>
<reference evidence="3" key="1">
    <citation type="journal article" date="2019" name="Int. J. Syst. Evol. Microbiol.">
        <title>The Global Catalogue of Microorganisms (GCM) 10K type strain sequencing project: providing services to taxonomists for standard genome sequencing and annotation.</title>
        <authorList>
            <consortium name="The Broad Institute Genomics Platform"/>
            <consortium name="The Broad Institute Genome Sequencing Center for Infectious Disease"/>
            <person name="Wu L."/>
            <person name="Ma J."/>
        </authorList>
    </citation>
    <scope>NUCLEOTIDE SEQUENCE [LARGE SCALE GENOMIC DNA]</scope>
    <source>
        <strain evidence="3">CCM 8947</strain>
    </source>
</reference>
<keyword evidence="1" id="KW-1133">Transmembrane helix</keyword>
<proteinExistence type="predicted"/>
<gene>
    <name evidence="2" type="ORF">ACFQ47_06350</name>
</gene>
<organism evidence="2 3">
    <name type="scientific">Lacticaseibacillus yichunensis</name>
    <dbReference type="NCBI Taxonomy" id="2486015"/>
    <lineage>
        <taxon>Bacteria</taxon>
        <taxon>Bacillati</taxon>
        <taxon>Bacillota</taxon>
        <taxon>Bacilli</taxon>
        <taxon>Lactobacillales</taxon>
        <taxon>Lactobacillaceae</taxon>
        <taxon>Lacticaseibacillus</taxon>
    </lineage>
</organism>
<dbReference type="RefSeq" id="WP_164510088.1">
    <property type="nucleotide sequence ID" value="NZ_JBHTOG010000031.1"/>
</dbReference>
<sequence length="193" mass="20897">MEAKAMIHGVTRFALSFLHVMCRIGQLASVIAGILIVVTATQGHVLWEHMTLYGKNIDQLVQNAGVAGIETGNGLNGADSDMASALLVLVVIAAVYALILILIGLQAFIKLIKNVKAGHFFVADNVHQLRRLVWIEGFDLVGGWVFSLLAAGVTQHYDLSLDLEPLVQLAVTFVIYILMKYGVALQQDADAMI</sequence>
<keyword evidence="1" id="KW-0472">Membrane</keyword>
<feature type="transmembrane region" description="Helical" evidence="1">
    <location>
        <begin position="20"/>
        <end position="40"/>
    </location>
</feature>
<comment type="caution">
    <text evidence="2">The sequence shown here is derived from an EMBL/GenBank/DDBJ whole genome shotgun (WGS) entry which is preliminary data.</text>
</comment>